<dbReference type="Pfam" id="PF13635">
    <property type="entry name" value="DUF4143"/>
    <property type="match status" value="1"/>
</dbReference>
<dbReference type="Pfam" id="PF13173">
    <property type="entry name" value="AAA_14"/>
    <property type="match status" value="1"/>
</dbReference>
<keyword evidence="4" id="KW-1185">Reference proteome</keyword>
<protein>
    <submittedName>
        <fullName evidence="3">AAA family ATPase</fullName>
    </submittedName>
</protein>
<gene>
    <name evidence="3" type="ORF">C5750_00985</name>
</gene>
<dbReference type="InterPro" id="IPR027417">
    <property type="entry name" value="P-loop_NTPase"/>
</dbReference>
<dbReference type="OrthoDB" id="9771844at2"/>
<evidence type="ECO:0000313" key="3">
    <source>
        <dbReference type="EMBL" id="PRD57763.1"/>
    </source>
</evidence>
<dbReference type="InterPro" id="IPR041682">
    <property type="entry name" value="AAA_14"/>
</dbReference>
<dbReference type="PANTHER" id="PTHR43566">
    <property type="entry name" value="CONSERVED PROTEIN"/>
    <property type="match status" value="1"/>
</dbReference>
<dbReference type="EMBL" id="PVBT01000001">
    <property type="protein sequence ID" value="PRD57763.1"/>
    <property type="molecule type" value="Genomic_DNA"/>
</dbReference>
<sequence>MYPRFSAQDVRSALTDSRVVLIAGPRQAGKSTLAKSVSDVSRSYFTLDDATILNAAKSDPKGFIRDLDRVTIDEIQRAPGLLLAIKESVDEDPRPGRFLLTGSANIMTLPTVADSLAGRMEVITLMPLARGEISGHKPAFLDLAFQGQVAPVKGTSVSGSELIEIVLAGGYPEAIARSTPERRTKWYLDYINAIIQRDVRDIADIARIGDMPRLIRLFANYSAKLVNFSEIGAALAMDRKTVQRYLDIFTALYITYSVEPWHNNQISRLAKSPKLHFLDSGLLAAVLGASMDGIKSDRNVFGYLLESFVFGELVKQVGWMQARGMSIHHFRTTTRTQEEVDFVLEDNRGGIVGLEVKASATVLSADFRGMRKLAEATKGRFIAGMLIYDGDKVVPFGSNMFAVPVSHLWN</sequence>
<name>A0A2S9JWQ8_9HYPH</name>
<evidence type="ECO:0000259" key="1">
    <source>
        <dbReference type="Pfam" id="PF13173"/>
    </source>
</evidence>
<comment type="caution">
    <text evidence="3">The sequence shown here is derived from an EMBL/GenBank/DDBJ whole genome shotgun (WGS) entry which is preliminary data.</text>
</comment>
<reference evidence="3 4" key="1">
    <citation type="submission" date="2018-02" db="EMBL/GenBank/DDBJ databases">
        <title>The draft genome of Phyllobacterium myrsinacearum DSM5892.</title>
        <authorList>
            <person name="Li L."/>
            <person name="Liu L."/>
            <person name="Zhang X."/>
            <person name="Wang T."/>
        </authorList>
    </citation>
    <scope>NUCLEOTIDE SEQUENCE [LARGE SCALE GENOMIC DNA]</scope>
    <source>
        <strain evidence="3 4">DSM 5892</strain>
    </source>
</reference>
<evidence type="ECO:0000313" key="4">
    <source>
        <dbReference type="Proteomes" id="UP000238563"/>
    </source>
</evidence>
<feature type="domain" description="AAA" evidence="1">
    <location>
        <begin position="17"/>
        <end position="133"/>
    </location>
</feature>
<proteinExistence type="predicted"/>
<dbReference type="AlphaFoldDB" id="A0A2S9JWQ8"/>
<dbReference type="PANTHER" id="PTHR43566:SF2">
    <property type="entry name" value="DUF4143 DOMAIN-CONTAINING PROTEIN"/>
    <property type="match status" value="1"/>
</dbReference>
<feature type="domain" description="DUF4143" evidence="2">
    <location>
        <begin position="196"/>
        <end position="359"/>
    </location>
</feature>
<organism evidence="3 4">
    <name type="scientific">Phyllobacterium myrsinacearum</name>
    <dbReference type="NCBI Taxonomy" id="28101"/>
    <lineage>
        <taxon>Bacteria</taxon>
        <taxon>Pseudomonadati</taxon>
        <taxon>Pseudomonadota</taxon>
        <taxon>Alphaproteobacteria</taxon>
        <taxon>Hyphomicrobiales</taxon>
        <taxon>Phyllobacteriaceae</taxon>
        <taxon>Phyllobacterium</taxon>
    </lineage>
</organism>
<dbReference type="SUPFAM" id="SSF52540">
    <property type="entry name" value="P-loop containing nucleoside triphosphate hydrolases"/>
    <property type="match status" value="1"/>
</dbReference>
<evidence type="ECO:0000259" key="2">
    <source>
        <dbReference type="Pfam" id="PF13635"/>
    </source>
</evidence>
<dbReference type="InterPro" id="IPR025420">
    <property type="entry name" value="DUF4143"/>
</dbReference>
<accession>A0A2S9JWQ8</accession>
<dbReference type="Proteomes" id="UP000238563">
    <property type="component" value="Unassembled WGS sequence"/>
</dbReference>